<accession>A0A5J6D7K7</accession>
<organism evidence="1 2">
    <name type="scientific">Streptomyces phage CherryBlossom</name>
    <dbReference type="NCBI Taxonomy" id="2601687"/>
    <lineage>
        <taxon>Viruses</taxon>
        <taxon>Duplodnaviria</taxon>
        <taxon>Heunggongvirae</taxon>
        <taxon>Uroviricota</taxon>
        <taxon>Caudoviricetes</taxon>
        <taxon>Rimavirus</taxon>
        <taxon>Rimavirus rima</taxon>
    </lineage>
</organism>
<dbReference type="Proteomes" id="UP000326788">
    <property type="component" value="Segment"/>
</dbReference>
<proteinExistence type="predicted"/>
<reference evidence="1 2" key="1">
    <citation type="submission" date="2019-07" db="EMBL/GenBank/DDBJ databases">
        <authorList>
            <person name="Shrestha S."/>
            <person name="Lopez E."/>
            <person name="Novak C.B."/>
            <person name="Layton S.R."/>
            <person name="Smith B.R."/>
            <person name="Kim T."/>
            <person name="Hughes L.E."/>
            <person name="Garlena R.A."/>
            <person name="Russell D.A."/>
            <person name="Pope W.H."/>
            <person name="Jacobs-Sera D."/>
            <person name="Hatfull G.F."/>
        </authorList>
    </citation>
    <scope>NUCLEOTIDE SEQUENCE [LARGE SCALE GENOMIC DNA]</scope>
</reference>
<gene>
    <name evidence="1" type="primary">3</name>
    <name evidence="1" type="ORF">SEA_CHERRYBLOSSOM_3</name>
</gene>
<protein>
    <submittedName>
        <fullName evidence="1">Uncharacterized protein</fullName>
    </submittedName>
</protein>
<sequence length="93" mass="9511">MATVTTTPVVLNVGSQLIQNLGPDDLYVGQSYSDGTPTVTTANGIRLSVGESISYNNQNTKPSVVSSGTSEVRTMHSVTGVYLASAPAPAPAV</sequence>
<name>A0A5J6D7K7_9CAUD</name>
<evidence type="ECO:0000313" key="1">
    <source>
        <dbReference type="EMBL" id="QEQ93782.1"/>
    </source>
</evidence>
<dbReference type="EMBL" id="MN204495">
    <property type="protein sequence ID" value="QEQ93782.1"/>
    <property type="molecule type" value="Genomic_DNA"/>
</dbReference>
<evidence type="ECO:0000313" key="2">
    <source>
        <dbReference type="Proteomes" id="UP000326788"/>
    </source>
</evidence>